<dbReference type="Gene3D" id="2.40.50.480">
    <property type="match status" value="1"/>
</dbReference>
<accession>A0ABT2L0L7</accession>
<dbReference type="InterPro" id="IPR036166">
    <property type="entry name" value="YxeA-like_sf"/>
</dbReference>
<dbReference type="RefSeq" id="WP_034814479.1">
    <property type="nucleotide sequence ID" value="NZ_JANIEK010000055.1"/>
</dbReference>
<keyword evidence="2" id="KW-1185">Reference proteome</keyword>
<protein>
    <submittedName>
        <fullName evidence="1">DUF1093 domain-containing protein</fullName>
    </submittedName>
</protein>
<name>A0ABT2L0L7_9BACL</name>
<dbReference type="InterPro" id="IPR006542">
    <property type="entry name" value="DUF1093"/>
</dbReference>
<gene>
    <name evidence="1" type="ORF">NQG31_11815</name>
</gene>
<comment type="caution">
    <text evidence="1">The sequence shown here is derived from an EMBL/GenBank/DDBJ whole genome shotgun (WGS) entry which is preliminary data.</text>
</comment>
<organism evidence="1 2">
    <name type="scientific">Exiguobacterium alkaliphilum</name>
    <dbReference type="NCBI Taxonomy" id="1428684"/>
    <lineage>
        <taxon>Bacteria</taxon>
        <taxon>Bacillati</taxon>
        <taxon>Bacillota</taxon>
        <taxon>Bacilli</taxon>
        <taxon>Bacillales</taxon>
        <taxon>Bacillales Family XII. Incertae Sedis</taxon>
        <taxon>Exiguobacterium</taxon>
    </lineage>
</organism>
<evidence type="ECO:0000313" key="1">
    <source>
        <dbReference type="EMBL" id="MCT4796235.1"/>
    </source>
</evidence>
<proteinExistence type="predicted"/>
<sequence>MMKRTRFLFVLLALTAILGWVVVDSNRLFADKYYVRVPNADTVTREGTDYVYTAIGYGDGNKKRSFTFNSDERLAPGDVLKLYVKDETDVTALERIEERDVPIEIELEPAEAAAP</sequence>
<reference evidence="1 2" key="1">
    <citation type="submission" date="2022-07" db="EMBL/GenBank/DDBJ databases">
        <title>Genomic and pangenome structural analysis of the polyextremophile Exiguobacterium.</title>
        <authorList>
            <person name="Shen L."/>
        </authorList>
    </citation>
    <scope>NUCLEOTIDE SEQUENCE [LARGE SCALE GENOMIC DNA]</scope>
    <source>
        <strain evidence="1 2">12_1</strain>
    </source>
</reference>
<dbReference type="SUPFAM" id="SSF159121">
    <property type="entry name" value="BC4932-like"/>
    <property type="match status" value="1"/>
</dbReference>
<evidence type="ECO:0000313" key="2">
    <source>
        <dbReference type="Proteomes" id="UP001206821"/>
    </source>
</evidence>
<dbReference type="Pfam" id="PF06486">
    <property type="entry name" value="DUF1093"/>
    <property type="match status" value="1"/>
</dbReference>
<dbReference type="Proteomes" id="UP001206821">
    <property type="component" value="Unassembled WGS sequence"/>
</dbReference>
<dbReference type="PANTHER" id="PTHR36433:SF2">
    <property type="entry name" value="YXEA FAMILY PROTEIN"/>
    <property type="match status" value="1"/>
</dbReference>
<dbReference type="PANTHER" id="PTHR36433">
    <property type="entry name" value="HYPOTHETICAL CYTOSOLIC PROTEIN"/>
    <property type="match status" value="1"/>
</dbReference>
<dbReference type="EMBL" id="JANIEK010000055">
    <property type="protein sequence ID" value="MCT4796235.1"/>
    <property type="molecule type" value="Genomic_DNA"/>
</dbReference>